<gene>
    <name evidence="3" type="ORF">LTR09_003491</name>
</gene>
<evidence type="ECO:0000259" key="2">
    <source>
        <dbReference type="Pfam" id="PF11274"/>
    </source>
</evidence>
<feature type="compositionally biased region" description="Polar residues" evidence="1">
    <location>
        <begin position="25"/>
        <end position="37"/>
    </location>
</feature>
<dbReference type="AlphaFoldDB" id="A0AAJ0DS45"/>
<accession>A0AAJ0DS45</accession>
<name>A0AAJ0DS45_9PEZI</name>
<sequence length="301" mass="32346">MAASNPSSSGSLGGHIRLHPLKPSQLPSHPKLTTQQAGSSLTIESFAACTLAEGTAFMTAYLPANFTIKSTDKKSPPATAPVELSAKDIPSSALPKDSGPSDGATESWFARKSLHENKPAQGTATWEEFDYALRVDHSQHEKDYTPDVLDAHEVLNWDSELEAVGRKVEGGWEDVHAGVCEMCHKIPPPLNNRVFPVIVITAKRQNEFLVVQIPVATQGLPGAKYHDVPKVTGGIYVSVERGELVEGGAKTMWQMATASDAKGVLPMWAQKMGVPGAVVKDVGLAVGWIEERRGKGTVQMF</sequence>
<dbReference type="PANTHER" id="PTHR40370">
    <property type="entry name" value="EXPRESSED PROTEIN"/>
    <property type="match status" value="1"/>
</dbReference>
<comment type="caution">
    <text evidence="3">The sequence shown here is derived from an EMBL/GenBank/DDBJ whole genome shotgun (WGS) entry which is preliminary data.</text>
</comment>
<feature type="compositionally biased region" description="Polar residues" evidence="1">
    <location>
        <begin position="1"/>
        <end position="10"/>
    </location>
</feature>
<evidence type="ECO:0000313" key="4">
    <source>
        <dbReference type="Proteomes" id="UP001271007"/>
    </source>
</evidence>
<proteinExistence type="predicted"/>
<reference evidence="3" key="1">
    <citation type="submission" date="2023-04" db="EMBL/GenBank/DDBJ databases">
        <title>Black Yeasts Isolated from many extreme environments.</title>
        <authorList>
            <person name="Coleine C."/>
            <person name="Stajich J.E."/>
            <person name="Selbmann L."/>
        </authorList>
    </citation>
    <scope>NUCLEOTIDE SEQUENCE</scope>
    <source>
        <strain evidence="3">CCFEE 5312</strain>
    </source>
</reference>
<dbReference type="InterPro" id="IPR024500">
    <property type="entry name" value="DUF3074"/>
</dbReference>
<organism evidence="3 4">
    <name type="scientific">Extremus antarcticus</name>
    <dbReference type="NCBI Taxonomy" id="702011"/>
    <lineage>
        <taxon>Eukaryota</taxon>
        <taxon>Fungi</taxon>
        <taxon>Dikarya</taxon>
        <taxon>Ascomycota</taxon>
        <taxon>Pezizomycotina</taxon>
        <taxon>Dothideomycetes</taxon>
        <taxon>Dothideomycetidae</taxon>
        <taxon>Mycosphaerellales</taxon>
        <taxon>Extremaceae</taxon>
        <taxon>Extremus</taxon>
    </lineage>
</organism>
<dbReference type="Proteomes" id="UP001271007">
    <property type="component" value="Unassembled WGS sequence"/>
</dbReference>
<protein>
    <recommendedName>
        <fullName evidence="2">DUF3074 domain-containing protein</fullName>
    </recommendedName>
</protein>
<evidence type="ECO:0000256" key="1">
    <source>
        <dbReference type="SAM" id="MobiDB-lite"/>
    </source>
</evidence>
<dbReference type="EMBL" id="JAWDJX010000008">
    <property type="protein sequence ID" value="KAK3055571.1"/>
    <property type="molecule type" value="Genomic_DNA"/>
</dbReference>
<dbReference type="Pfam" id="PF11274">
    <property type="entry name" value="DUF3074"/>
    <property type="match status" value="1"/>
</dbReference>
<feature type="region of interest" description="Disordered" evidence="1">
    <location>
        <begin position="1"/>
        <end position="37"/>
    </location>
</feature>
<evidence type="ECO:0000313" key="3">
    <source>
        <dbReference type="EMBL" id="KAK3055571.1"/>
    </source>
</evidence>
<dbReference type="PANTHER" id="PTHR40370:SF1">
    <property type="entry name" value="DUF3074 DOMAIN-CONTAINING PROTEIN"/>
    <property type="match status" value="1"/>
</dbReference>
<keyword evidence="4" id="KW-1185">Reference proteome</keyword>
<feature type="region of interest" description="Disordered" evidence="1">
    <location>
        <begin position="69"/>
        <end position="106"/>
    </location>
</feature>
<feature type="domain" description="DUF3074" evidence="2">
    <location>
        <begin position="108"/>
        <end position="289"/>
    </location>
</feature>